<evidence type="ECO:0000256" key="1">
    <source>
        <dbReference type="SAM" id="MobiDB-lite"/>
    </source>
</evidence>
<dbReference type="Proteomes" id="UP001152888">
    <property type="component" value="Unassembled WGS sequence"/>
</dbReference>
<proteinExistence type="predicted"/>
<feature type="compositionally biased region" description="Basic and acidic residues" evidence="1">
    <location>
        <begin position="142"/>
        <end position="166"/>
    </location>
</feature>
<comment type="caution">
    <text evidence="2">The sequence shown here is derived from an EMBL/GenBank/DDBJ whole genome shotgun (WGS) entry which is preliminary data.</text>
</comment>
<feature type="region of interest" description="Disordered" evidence="1">
    <location>
        <begin position="142"/>
        <end position="180"/>
    </location>
</feature>
<organism evidence="2 3">
    <name type="scientific">Acanthoscelides obtectus</name>
    <name type="common">Bean weevil</name>
    <name type="synonym">Bruchus obtectus</name>
    <dbReference type="NCBI Taxonomy" id="200917"/>
    <lineage>
        <taxon>Eukaryota</taxon>
        <taxon>Metazoa</taxon>
        <taxon>Ecdysozoa</taxon>
        <taxon>Arthropoda</taxon>
        <taxon>Hexapoda</taxon>
        <taxon>Insecta</taxon>
        <taxon>Pterygota</taxon>
        <taxon>Neoptera</taxon>
        <taxon>Endopterygota</taxon>
        <taxon>Coleoptera</taxon>
        <taxon>Polyphaga</taxon>
        <taxon>Cucujiformia</taxon>
        <taxon>Chrysomeloidea</taxon>
        <taxon>Chrysomelidae</taxon>
        <taxon>Bruchinae</taxon>
        <taxon>Bruchini</taxon>
        <taxon>Acanthoscelides</taxon>
    </lineage>
</organism>
<name>A0A9P0KH79_ACAOB</name>
<gene>
    <name evidence="2" type="ORF">ACAOBT_LOCUS11232</name>
</gene>
<evidence type="ECO:0000313" key="3">
    <source>
        <dbReference type="Proteomes" id="UP001152888"/>
    </source>
</evidence>
<accession>A0A9P0KH79</accession>
<dbReference type="AlphaFoldDB" id="A0A9P0KH79"/>
<keyword evidence="3" id="KW-1185">Reference proteome</keyword>
<reference evidence="2" key="1">
    <citation type="submission" date="2022-03" db="EMBL/GenBank/DDBJ databases">
        <authorList>
            <person name="Sayadi A."/>
        </authorList>
    </citation>
    <scope>NUCLEOTIDE SEQUENCE</scope>
</reference>
<evidence type="ECO:0000313" key="2">
    <source>
        <dbReference type="EMBL" id="CAH1974686.1"/>
    </source>
</evidence>
<dbReference type="EMBL" id="CAKOFQ010006828">
    <property type="protein sequence ID" value="CAH1974686.1"/>
    <property type="molecule type" value="Genomic_DNA"/>
</dbReference>
<protein>
    <submittedName>
        <fullName evidence="2">Uncharacterized protein</fullName>
    </submittedName>
</protein>
<sequence length="324" mass="37360">MTLCIPPRDFIQIGVDVFPTTAPPKPQKMHIPLKLLMIMRKYKFPWRINQLAKPMRKVRKFVPMPVTLLKAERPKGPKISAESAYYADQMSRPPLRLTVCNKRLYGRQNGRKYRKFINRNIRRAWDSIYNYYKKKERDRRLRQLKRDSLKAKPKKQPDLARYDELATPKPVFKPPPVKNPHKGKFTNFQRLDVIATPKTYYDTSGRELGKVEASALRYEPTEIVYRLAKIPDRFKNIPKPIDPGKVKRSALRYKVFEFLGLRIPSTGPNARFQVPADSFYGVWRFRTLSLVSAACPIPPAGCDTVAVSVSLDGHSGSVPANVFC</sequence>
<dbReference type="OrthoDB" id="25466at2759"/>